<name>A0ABS2R0T5_9BACI</name>
<proteinExistence type="predicted"/>
<evidence type="ECO:0008006" key="3">
    <source>
        <dbReference type="Google" id="ProtNLM"/>
    </source>
</evidence>
<comment type="caution">
    <text evidence="1">The sequence shown here is derived from an EMBL/GenBank/DDBJ whole genome shotgun (WGS) entry which is preliminary data.</text>
</comment>
<dbReference type="EMBL" id="JAFBFH010000001">
    <property type="protein sequence ID" value="MBM7713238.1"/>
    <property type="molecule type" value="Genomic_DNA"/>
</dbReference>
<reference evidence="1 2" key="1">
    <citation type="submission" date="2021-01" db="EMBL/GenBank/DDBJ databases">
        <title>Genomic Encyclopedia of Type Strains, Phase IV (KMG-IV): sequencing the most valuable type-strain genomes for metagenomic binning, comparative biology and taxonomic classification.</title>
        <authorList>
            <person name="Goeker M."/>
        </authorList>
    </citation>
    <scope>NUCLEOTIDE SEQUENCE [LARGE SCALE GENOMIC DNA]</scope>
    <source>
        <strain evidence="1 2">DSM 105453</strain>
    </source>
</reference>
<protein>
    <recommendedName>
        <fullName evidence="3">MFS transporter</fullName>
    </recommendedName>
</protein>
<organism evidence="1 2">
    <name type="scientific">Siminovitchia thermophila</name>
    <dbReference type="NCBI Taxonomy" id="1245522"/>
    <lineage>
        <taxon>Bacteria</taxon>
        <taxon>Bacillati</taxon>
        <taxon>Bacillota</taxon>
        <taxon>Bacilli</taxon>
        <taxon>Bacillales</taxon>
        <taxon>Bacillaceae</taxon>
        <taxon>Siminovitchia</taxon>
    </lineage>
</organism>
<dbReference type="Proteomes" id="UP000823485">
    <property type="component" value="Unassembled WGS sequence"/>
</dbReference>
<evidence type="ECO:0000313" key="2">
    <source>
        <dbReference type="Proteomes" id="UP000823485"/>
    </source>
</evidence>
<keyword evidence="2" id="KW-1185">Reference proteome</keyword>
<dbReference type="RefSeq" id="WP_236016927.1">
    <property type="nucleotide sequence ID" value="NZ_JAFBFH010000001.1"/>
</dbReference>
<gene>
    <name evidence="1" type="ORF">JOC94_000204</name>
</gene>
<evidence type="ECO:0000313" key="1">
    <source>
        <dbReference type="EMBL" id="MBM7713238.1"/>
    </source>
</evidence>
<sequence>MMMRINYKLNKNHMLWMMLGWLLVIQVLVAFVGRSIAPLGILIGEDLSLTKAQIGMLPAALFLG</sequence>
<accession>A0ABS2R0T5</accession>